<feature type="domain" description="Major facilitator superfamily associated" evidence="7">
    <location>
        <begin position="1"/>
        <end position="161"/>
    </location>
</feature>
<name>A0A6U3QEK8_9STRA</name>
<evidence type="ECO:0000256" key="3">
    <source>
        <dbReference type="ARBA" id="ARBA00022692"/>
    </source>
</evidence>
<evidence type="ECO:0000313" key="9">
    <source>
        <dbReference type="EMBL" id="CAD9376920.1"/>
    </source>
</evidence>
<sequence length="230" mass="25496">MGFFLELFVFGMAIGVVERMLFLFVLGPLEGSSTLCGFIILVSSLCNIPVFHHAGTLLRYFGHNGCLLIAQVCYFTRVFGYTLLTPATKNCILFLEVLHDFTFATLWVASVDFAANTAPPGWSSLLQSLVSVIYYSAGPGIGALLGGWLWDQYSPRFMYRAYACAVMALSVLRALRMMSRRLSCVKTRVRSAPNQHTEDTIMHVSVMDVEPLIEVEKNENIGGLDLGTQM</sequence>
<evidence type="ECO:0000313" key="8">
    <source>
        <dbReference type="EMBL" id="CAD9376892.1"/>
    </source>
</evidence>
<reference evidence="10" key="1">
    <citation type="submission" date="2021-01" db="EMBL/GenBank/DDBJ databases">
        <authorList>
            <person name="Corre E."/>
            <person name="Pelletier E."/>
            <person name="Niang G."/>
            <person name="Scheremetjew M."/>
            <person name="Finn R."/>
            <person name="Kale V."/>
            <person name="Holt S."/>
            <person name="Cochrane G."/>
            <person name="Meng A."/>
            <person name="Brown T."/>
            <person name="Cohen L."/>
        </authorList>
    </citation>
    <scope>NUCLEOTIDE SEQUENCE</scope>
    <source>
        <strain evidence="10">CCMP1381</strain>
    </source>
</reference>
<proteinExistence type="inferred from homology"/>
<evidence type="ECO:0000256" key="6">
    <source>
        <dbReference type="SAM" id="Phobius"/>
    </source>
</evidence>
<keyword evidence="3 6" id="KW-0812">Transmembrane</keyword>
<evidence type="ECO:0000256" key="2">
    <source>
        <dbReference type="ARBA" id="ARBA00005241"/>
    </source>
</evidence>
<comment type="subcellular location">
    <subcellularLocation>
        <location evidence="1">Membrane</location>
        <topology evidence="1">Multi-pass membrane protein</topology>
    </subcellularLocation>
</comment>
<evidence type="ECO:0000256" key="1">
    <source>
        <dbReference type="ARBA" id="ARBA00004141"/>
    </source>
</evidence>
<dbReference type="SUPFAM" id="SSF103473">
    <property type="entry name" value="MFS general substrate transporter"/>
    <property type="match status" value="1"/>
</dbReference>
<evidence type="ECO:0000256" key="4">
    <source>
        <dbReference type="ARBA" id="ARBA00022989"/>
    </source>
</evidence>
<dbReference type="AlphaFoldDB" id="A0A6U3QEK8"/>
<protein>
    <recommendedName>
        <fullName evidence="7">Major facilitator superfamily associated domain-containing protein</fullName>
    </recommendedName>
</protein>
<accession>A0A6U3QEK8</accession>
<dbReference type="PANTHER" id="PTHR16172:SF41">
    <property type="entry name" value="MAJOR FACILITATOR SUPERFAMILY DOMAIN-CONTAINING PROTEIN 6-LIKE"/>
    <property type="match status" value="1"/>
</dbReference>
<keyword evidence="5 6" id="KW-0472">Membrane</keyword>
<evidence type="ECO:0000256" key="5">
    <source>
        <dbReference type="ARBA" id="ARBA00023136"/>
    </source>
</evidence>
<dbReference type="InterPro" id="IPR024989">
    <property type="entry name" value="MFS_assoc_dom"/>
</dbReference>
<feature type="transmembrane region" description="Helical" evidence="6">
    <location>
        <begin position="132"/>
        <end position="151"/>
    </location>
</feature>
<keyword evidence="4 6" id="KW-1133">Transmembrane helix</keyword>
<dbReference type="Gene3D" id="1.20.1250.20">
    <property type="entry name" value="MFS general substrate transporter like domains"/>
    <property type="match status" value="1"/>
</dbReference>
<evidence type="ECO:0000313" key="10">
    <source>
        <dbReference type="EMBL" id="CAD9376933.1"/>
    </source>
</evidence>
<dbReference type="GO" id="GO:0016020">
    <property type="term" value="C:membrane"/>
    <property type="evidence" value="ECO:0007669"/>
    <property type="project" value="UniProtKB-SubCell"/>
</dbReference>
<dbReference type="PANTHER" id="PTHR16172">
    <property type="entry name" value="MAJOR FACILITATOR SUPERFAMILY DOMAIN-CONTAINING PROTEIN 6-LIKE"/>
    <property type="match status" value="1"/>
</dbReference>
<dbReference type="Pfam" id="PF12832">
    <property type="entry name" value="MFS_1_like"/>
    <property type="match status" value="1"/>
</dbReference>
<comment type="similarity">
    <text evidence="2">Belongs to the major facilitator superfamily. MFSD6 family.</text>
</comment>
<dbReference type="EMBL" id="HBGS01005815">
    <property type="protein sequence ID" value="CAD9376892.1"/>
    <property type="molecule type" value="Transcribed_RNA"/>
</dbReference>
<dbReference type="InterPro" id="IPR036259">
    <property type="entry name" value="MFS_trans_sf"/>
</dbReference>
<dbReference type="InterPro" id="IPR051717">
    <property type="entry name" value="MFS_MFSD6"/>
</dbReference>
<gene>
    <name evidence="8" type="ORF">DSPE1174_LOCUS3036</name>
    <name evidence="9" type="ORF">DSPE1174_LOCUS3045</name>
    <name evidence="10" type="ORF">DSPE1174_LOCUS3050</name>
</gene>
<dbReference type="EMBL" id="HBGS01005826">
    <property type="protein sequence ID" value="CAD9376920.1"/>
    <property type="molecule type" value="Transcribed_RNA"/>
</dbReference>
<organism evidence="10">
    <name type="scientific">Octactis speculum</name>
    <dbReference type="NCBI Taxonomy" id="3111310"/>
    <lineage>
        <taxon>Eukaryota</taxon>
        <taxon>Sar</taxon>
        <taxon>Stramenopiles</taxon>
        <taxon>Ochrophyta</taxon>
        <taxon>Dictyochophyceae</taxon>
        <taxon>Dictyochales</taxon>
        <taxon>Dictyochaceae</taxon>
        <taxon>Octactis</taxon>
    </lineage>
</organism>
<evidence type="ECO:0000259" key="7">
    <source>
        <dbReference type="Pfam" id="PF12832"/>
    </source>
</evidence>
<dbReference type="EMBL" id="HBGS01005837">
    <property type="protein sequence ID" value="CAD9376933.1"/>
    <property type="molecule type" value="Transcribed_RNA"/>
</dbReference>